<organism evidence="4 5">
    <name type="scientific">Apostasia shenzhenica</name>
    <dbReference type="NCBI Taxonomy" id="1088818"/>
    <lineage>
        <taxon>Eukaryota</taxon>
        <taxon>Viridiplantae</taxon>
        <taxon>Streptophyta</taxon>
        <taxon>Embryophyta</taxon>
        <taxon>Tracheophyta</taxon>
        <taxon>Spermatophyta</taxon>
        <taxon>Magnoliopsida</taxon>
        <taxon>Liliopsida</taxon>
        <taxon>Asparagales</taxon>
        <taxon>Orchidaceae</taxon>
        <taxon>Apostasioideae</taxon>
        <taxon>Apostasia</taxon>
    </lineage>
</organism>
<dbReference type="EC" id="3.4.22.15" evidence="4"/>
<dbReference type="InterPro" id="IPR000668">
    <property type="entry name" value="Peptidase_C1A_C"/>
</dbReference>
<dbReference type="SMART" id="SM00645">
    <property type="entry name" value="Pept_C1"/>
    <property type="match status" value="1"/>
</dbReference>
<dbReference type="CDD" id="cd02248">
    <property type="entry name" value="Peptidase_C1A"/>
    <property type="match status" value="1"/>
</dbReference>
<dbReference type="Gene3D" id="3.90.70.10">
    <property type="entry name" value="Cysteine proteinases"/>
    <property type="match status" value="1"/>
</dbReference>
<dbReference type="AlphaFoldDB" id="A0A2I0A457"/>
<comment type="similarity">
    <text evidence="1">Belongs to the peptidase C1 family.</text>
</comment>
<evidence type="ECO:0000256" key="2">
    <source>
        <dbReference type="ARBA" id="ARBA00023157"/>
    </source>
</evidence>
<dbReference type="GO" id="GO:0006508">
    <property type="term" value="P:proteolysis"/>
    <property type="evidence" value="ECO:0007669"/>
    <property type="project" value="InterPro"/>
</dbReference>
<accession>A0A2I0A457</accession>
<keyword evidence="2" id="KW-1015">Disulfide bond</keyword>
<dbReference type="Proteomes" id="UP000236161">
    <property type="component" value="Unassembled WGS sequence"/>
</dbReference>
<sequence>MYSHFRCINLPDAIDWRKKGAVTAVKNQGCSDCCWIFAAVAAVEGIVMIKKKKLIRLSEQQLLDCITVDFRDKQRVSGLIEWAFDYIMEYGITLEAKYPYTSVKGCCKIYPSVVAINRYEFVPRNNEDELMKAVSKQPVAAYVGINLDFLNYTGGRASAGSRIEKRRRWWRDLEQLQSQEKDIGGLGIQVDDRLEDSEPSHLHFHPVILPGRSCRLHCTDTVGLVVVLESMLLNAAGEALNLVGWRIVVPPQMTKKLCYQTLSQATSSGIVTALLMRIDRYTQTCTESKGSGCYVRKATCVGFSHRSNVHWLLHLLRSLRQPYLQQLCMQATLR</sequence>
<reference evidence="4 5" key="1">
    <citation type="journal article" date="2017" name="Nature">
        <title>The Apostasia genome and the evolution of orchids.</title>
        <authorList>
            <person name="Zhang G.Q."/>
            <person name="Liu K.W."/>
            <person name="Li Z."/>
            <person name="Lohaus R."/>
            <person name="Hsiao Y.Y."/>
            <person name="Niu S.C."/>
            <person name="Wang J.Y."/>
            <person name="Lin Y.C."/>
            <person name="Xu Q."/>
            <person name="Chen L.J."/>
            <person name="Yoshida K."/>
            <person name="Fujiwara S."/>
            <person name="Wang Z.W."/>
            <person name="Zhang Y.Q."/>
            <person name="Mitsuda N."/>
            <person name="Wang M."/>
            <person name="Liu G.H."/>
            <person name="Pecoraro L."/>
            <person name="Huang H.X."/>
            <person name="Xiao X.J."/>
            <person name="Lin M."/>
            <person name="Wu X.Y."/>
            <person name="Wu W.L."/>
            <person name="Chen Y.Y."/>
            <person name="Chang S.B."/>
            <person name="Sakamoto S."/>
            <person name="Ohme-Takagi M."/>
            <person name="Yagi M."/>
            <person name="Zeng S.J."/>
            <person name="Shen C.Y."/>
            <person name="Yeh C.M."/>
            <person name="Luo Y.B."/>
            <person name="Tsai W.C."/>
            <person name="Van de Peer Y."/>
            <person name="Liu Z.J."/>
        </authorList>
    </citation>
    <scope>NUCLEOTIDE SEQUENCE [LARGE SCALE GENOMIC DNA]</scope>
    <source>
        <strain evidence="5">cv. Shenzhen</strain>
        <tissue evidence="4">Stem</tissue>
    </source>
</reference>
<feature type="domain" description="Peptidase C1A papain C-terminal" evidence="3">
    <location>
        <begin position="10"/>
        <end position="203"/>
    </location>
</feature>
<keyword evidence="5" id="KW-1185">Reference proteome</keyword>
<dbReference type="InterPro" id="IPR038765">
    <property type="entry name" value="Papain-like_cys_pep_sf"/>
</dbReference>
<dbReference type="OrthoDB" id="10253408at2759"/>
<name>A0A2I0A457_9ASPA</name>
<keyword evidence="4" id="KW-0378">Hydrolase</keyword>
<dbReference type="Pfam" id="PF00112">
    <property type="entry name" value="Peptidase_C1"/>
    <property type="match status" value="1"/>
</dbReference>
<dbReference type="EMBL" id="KZ452026">
    <property type="protein sequence ID" value="PKA50331.1"/>
    <property type="molecule type" value="Genomic_DNA"/>
</dbReference>
<proteinExistence type="inferred from homology"/>
<evidence type="ECO:0000313" key="4">
    <source>
        <dbReference type="EMBL" id="PKA50331.1"/>
    </source>
</evidence>
<dbReference type="PANTHER" id="PTHR12411">
    <property type="entry name" value="CYSTEINE PROTEASE FAMILY C1-RELATED"/>
    <property type="match status" value="1"/>
</dbReference>
<dbReference type="GO" id="GO:0004197">
    <property type="term" value="F:cysteine-type endopeptidase activity"/>
    <property type="evidence" value="ECO:0007669"/>
    <property type="project" value="UniProtKB-EC"/>
</dbReference>
<protein>
    <submittedName>
        <fullName evidence="4">KDEL-tailed cysteine endopeptidase CEP2</fullName>
        <ecNumber evidence="4">3.4.22.15</ecNumber>
    </submittedName>
</protein>
<dbReference type="InterPro" id="IPR013128">
    <property type="entry name" value="Peptidase_C1A"/>
</dbReference>
<dbReference type="InterPro" id="IPR039417">
    <property type="entry name" value="Peptidase_C1A_papain-like"/>
</dbReference>
<dbReference type="STRING" id="1088818.A0A2I0A457"/>
<evidence type="ECO:0000256" key="1">
    <source>
        <dbReference type="ARBA" id="ARBA00008455"/>
    </source>
</evidence>
<evidence type="ECO:0000313" key="5">
    <source>
        <dbReference type="Proteomes" id="UP000236161"/>
    </source>
</evidence>
<dbReference type="SUPFAM" id="SSF54001">
    <property type="entry name" value="Cysteine proteinases"/>
    <property type="match status" value="1"/>
</dbReference>
<evidence type="ECO:0000259" key="3">
    <source>
        <dbReference type="SMART" id="SM00645"/>
    </source>
</evidence>
<gene>
    <name evidence="4" type="primary">CEP2</name>
    <name evidence="4" type="ORF">AXF42_Ash013420</name>
</gene>